<gene>
    <name evidence="3" type="ORF">EJP69_14970</name>
</gene>
<accession>A0A3S0ID89</accession>
<dbReference type="OrthoDB" id="9791898at2"/>
<feature type="compositionally biased region" description="Polar residues" evidence="1">
    <location>
        <begin position="126"/>
        <end position="137"/>
    </location>
</feature>
<evidence type="ECO:0000256" key="1">
    <source>
        <dbReference type="SAM" id="MobiDB-lite"/>
    </source>
</evidence>
<protein>
    <submittedName>
        <fullName evidence="3">NYN domain-containing protein</fullName>
    </submittedName>
</protein>
<sequence length="231" mass="25752">MSKTYLLIDLQNRHPAPEDVASWMGANGEAWIFFGEHEIGLLAQYMELGDRVSLVDISKPGKNSLDFHLVLYLGYLVGRHEPRARFVIVAADGDYDPAILHARSKGRQVERVEVLGPLPDERKSAPIQQDPLSQPSRAFSPPAGEAIEPIPLAPNIKKPKFIVQISSEIRKDFVEAGKPKTLSALEKRIQWRFGPEPVPDKVAEVMTVLVMSGELRISNGSVKYRNHNTPD</sequence>
<proteinExistence type="predicted"/>
<comment type="caution">
    <text evidence="3">The sequence shown here is derived from an EMBL/GenBank/DDBJ whole genome shotgun (WGS) entry which is preliminary data.</text>
</comment>
<evidence type="ECO:0000313" key="3">
    <source>
        <dbReference type="EMBL" id="RTQ33675.1"/>
    </source>
</evidence>
<dbReference type="Gene3D" id="3.40.50.1010">
    <property type="entry name" value="5'-nuclease"/>
    <property type="match status" value="1"/>
</dbReference>
<evidence type="ECO:0000313" key="4">
    <source>
        <dbReference type="Proteomes" id="UP000267418"/>
    </source>
</evidence>
<dbReference type="InterPro" id="IPR041494">
    <property type="entry name" value="PIN7"/>
</dbReference>
<evidence type="ECO:0000259" key="2">
    <source>
        <dbReference type="Pfam" id="PF18475"/>
    </source>
</evidence>
<organism evidence="3 4">
    <name type="scientific">Variovorax gossypii</name>
    <dbReference type="NCBI Taxonomy" id="1679495"/>
    <lineage>
        <taxon>Bacteria</taxon>
        <taxon>Pseudomonadati</taxon>
        <taxon>Pseudomonadota</taxon>
        <taxon>Betaproteobacteria</taxon>
        <taxon>Burkholderiales</taxon>
        <taxon>Comamonadaceae</taxon>
        <taxon>Variovorax</taxon>
    </lineage>
</organism>
<dbReference type="RefSeq" id="WP_126471141.1">
    <property type="nucleotide sequence ID" value="NZ_RXOE01000003.1"/>
</dbReference>
<reference evidence="3 4" key="1">
    <citation type="submission" date="2018-12" db="EMBL/GenBank/DDBJ databases">
        <title>The genome of Variovorax gossypii DSM 100435.</title>
        <authorList>
            <person name="Gao J."/>
            <person name="Sun J."/>
        </authorList>
    </citation>
    <scope>NUCLEOTIDE SEQUENCE [LARGE SCALE GENOMIC DNA]</scope>
    <source>
        <strain evidence="3 4">DSM 100435</strain>
    </source>
</reference>
<feature type="region of interest" description="Disordered" evidence="1">
    <location>
        <begin position="120"/>
        <end position="139"/>
    </location>
</feature>
<feature type="domain" description="PIN-like" evidence="2">
    <location>
        <begin position="7"/>
        <end position="106"/>
    </location>
</feature>
<dbReference type="Proteomes" id="UP000267418">
    <property type="component" value="Unassembled WGS sequence"/>
</dbReference>
<dbReference type="Pfam" id="PF18475">
    <property type="entry name" value="PIN7"/>
    <property type="match status" value="1"/>
</dbReference>
<dbReference type="EMBL" id="RXOE01000003">
    <property type="protein sequence ID" value="RTQ33675.1"/>
    <property type="molecule type" value="Genomic_DNA"/>
</dbReference>
<dbReference type="AlphaFoldDB" id="A0A3S0ID89"/>
<keyword evidence="4" id="KW-1185">Reference proteome</keyword>
<name>A0A3S0ID89_9BURK</name>